<feature type="region of interest" description="Disordered" evidence="1">
    <location>
        <begin position="116"/>
        <end position="217"/>
    </location>
</feature>
<protein>
    <submittedName>
        <fullName evidence="2">Uncharacterized protein</fullName>
    </submittedName>
</protein>
<dbReference type="Proteomes" id="UP000775872">
    <property type="component" value="Unassembled WGS sequence"/>
</dbReference>
<feature type="region of interest" description="Disordered" evidence="1">
    <location>
        <begin position="1"/>
        <end position="55"/>
    </location>
</feature>
<organism evidence="2 3">
    <name type="scientific">Clonostachys solani</name>
    <dbReference type="NCBI Taxonomy" id="160281"/>
    <lineage>
        <taxon>Eukaryota</taxon>
        <taxon>Fungi</taxon>
        <taxon>Dikarya</taxon>
        <taxon>Ascomycota</taxon>
        <taxon>Pezizomycotina</taxon>
        <taxon>Sordariomycetes</taxon>
        <taxon>Hypocreomycetidae</taxon>
        <taxon>Hypocreales</taxon>
        <taxon>Bionectriaceae</taxon>
        <taxon>Clonostachys</taxon>
    </lineage>
</organism>
<dbReference type="OrthoDB" id="5144628at2759"/>
<gene>
    <name evidence="2" type="ORF">CSOL1703_00000127</name>
</gene>
<sequence>MPSRYPPVSPDMLHHPGTLLGGEDRSPAQFTRTRYYDSDDSTLNRTGDYRSSRRGYSTCCSKGRSVRGGIDLEPWSSRRSHSGLSPESHGHTRWSRRGVSTVRTCTCKKPLQAPTDYIVFCPDPPFDQDVESEEDDEDDQEEQGAGHGVAYPDNSTATSPESFATPDDADDSIEPRAAGQRGQSGEPEDQWDEDSEATRHQAKGKASKEVAGHGWPEQQKLTAVAVMSALEHIRWSREHRAEPAYRPHKDRTRRSPRDA</sequence>
<evidence type="ECO:0000313" key="2">
    <source>
        <dbReference type="EMBL" id="CAH0048184.1"/>
    </source>
</evidence>
<accession>A0A9N9Z335</accession>
<dbReference type="AlphaFoldDB" id="A0A9N9Z335"/>
<evidence type="ECO:0000313" key="3">
    <source>
        <dbReference type="Proteomes" id="UP000775872"/>
    </source>
</evidence>
<proteinExistence type="predicted"/>
<feature type="compositionally biased region" description="Acidic residues" evidence="1">
    <location>
        <begin position="186"/>
        <end position="195"/>
    </location>
</feature>
<comment type="caution">
    <text evidence="2">The sequence shown here is derived from an EMBL/GenBank/DDBJ whole genome shotgun (WGS) entry which is preliminary data.</text>
</comment>
<feature type="region of interest" description="Disordered" evidence="1">
    <location>
        <begin position="235"/>
        <end position="259"/>
    </location>
</feature>
<feature type="region of interest" description="Disordered" evidence="1">
    <location>
        <begin position="70"/>
        <end position="96"/>
    </location>
</feature>
<feature type="compositionally biased region" description="Acidic residues" evidence="1">
    <location>
        <begin position="126"/>
        <end position="142"/>
    </location>
</feature>
<feature type="compositionally biased region" description="Polar residues" evidence="1">
    <location>
        <begin position="153"/>
        <end position="162"/>
    </location>
</feature>
<reference evidence="2" key="1">
    <citation type="submission" date="2021-10" db="EMBL/GenBank/DDBJ databases">
        <authorList>
            <person name="Piombo E."/>
        </authorList>
    </citation>
    <scope>NUCLEOTIDE SEQUENCE</scope>
</reference>
<keyword evidence="3" id="KW-1185">Reference proteome</keyword>
<dbReference type="EMBL" id="CABFOC020000035">
    <property type="protein sequence ID" value="CAH0048184.1"/>
    <property type="molecule type" value="Genomic_DNA"/>
</dbReference>
<name>A0A9N9Z335_9HYPO</name>
<evidence type="ECO:0000256" key="1">
    <source>
        <dbReference type="SAM" id="MobiDB-lite"/>
    </source>
</evidence>